<evidence type="ECO:0000313" key="1">
    <source>
        <dbReference type="EMBL" id="AGP39877.1"/>
    </source>
</evidence>
<organism evidence="1 2">
    <name type="scientific">Sorangium cellulosum So0157-2</name>
    <dbReference type="NCBI Taxonomy" id="1254432"/>
    <lineage>
        <taxon>Bacteria</taxon>
        <taxon>Pseudomonadati</taxon>
        <taxon>Myxococcota</taxon>
        <taxon>Polyangia</taxon>
        <taxon>Polyangiales</taxon>
        <taxon>Polyangiaceae</taxon>
        <taxon>Sorangium</taxon>
    </lineage>
</organism>
<name>S4Y322_SORCE</name>
<evidence type="ECO:0000313" key="2">
    <source>
        <dbReference type="Proteomes" id="UP000014803"/>
    </source>
</evidence>
<dbReference type="STRING" id="1254432.SCE1572_38525"/>
<sequence length="48" mass="5221">MTRTTTSFDSRSTRAPIRRPVMRACMLPVCSSPAFSGNSASLSMRRAA</sequence>
<reference evidence="1 2" key="1">
    <citation type="journal article" date="2013" name="Sci. Rep.">
        <title>Extraordinary expansion of a Sorangium cellulosum genome from an alkaline milieu.</title>
        <authorList>
            <person name="Han K."/>
            <person name="Li Z.F."/>
            <person name="Peng R."/>
            <person name="Zhu L.P."/>
            <person name="Zhou T."/>
            <person name="Wang L.G."/>
            <person name="Li S.G."/>
            <person name="Zhang X.B."/>
            <person name="Hu W."/>
            <person name="Wu Z.H."/>
            <person name="Qin N."/>
            <person name="Li Y.Z."/>
        </authorList>
    </citation>
    <scope>NUCLEOTIDE SEQUENCE [LARGE SCALE GENOMIC DNA]</scope>
    <source>
        <strain evidence="1 2">So0157-2</strain>
    </source>
</reference>
<accession>S4Y322</accession>
<gene>
    <name evidence="1" type="ORF">SCE1572_38525</name>
</gene>
<proteinExistence type="predicted"/>
<dbReference type="AlphaFoldDB" id="S4Y322"/>
<dbReference type="HOGENOM" id="CLU_3157882_0_0_7"/>
<dbReference type="KEGG" id="scu:SCE1572_38525"/>
<dbReference type="EMBL" id="CP003969">
    <property type="protein sequence ID" value="AGP39877.1"/>
    <property type="molecule type" value="Genomic_DNA"/>
</dbReference>
<dbReference type="Proteomes" id="UP000014803">
    <property type="component" value="Chromosome"/>
</dbReference>
<protein>
    <submittedName>
        <fullName evidence="1">Uncharacterized protein</fullName>
    </submittedName>
</protein>